<evidence type="ECO:0008006" key="4">
    <source>
        <dbReference type="Google" id="ProtNLM"/>
    </source>
</evidence>
<dbReference type="EMBL" id="CABITT030000005">
    <property type="protein sequence ID" value="VVB05046.1"/>
    <property type="molecule type" value="Genomic_DNA"/>
</dbReference>
<sequence length="142" mass="16520">MDGNPTLRRGHGSDPNHPRSSSHRPRVSVHSYHEPYVPQNIVRGQERARQREDRGADPTLYVLQEVLSHMQQQQNQATKNHRADPPDFLKSVLMMQSLKTNSYKGEVDTFKADAWLQNLEKNFAAIRCIEEYKKDISVYYLE</sequence>
<evidence type="ECO:0000313" key="3">
    <source>
        <dbReference type="Proteomes" id="UP000489600"/>
    </source>
</evidence>
<organism evidence="2 3">
    <name type="scientific">Arabis nemorensis</name>
    <dbReference type="NCBI Taxonomy" id="586526"/>
    <lineage>
        <taxon>Eukaryota</taxon>
        <taxon>Viridiplantae</taxon>
        <taxon>Streptophyta</taxon>
        <taxon>Embryophyta</taxon>
        <taxon>Tracheophyta</taxon>
        <taxon>Spermatophyta</taxon>
        <taxon>Magnoliopsida</taxon>
        <taxon>eudicotyledons</taxon>
        <taxon>Gunneridae</taxon>
        <taxon>Pentapetalae</taxon>
        <taxon>rosids</taxon>
        <taxon>malvids</taxon>
        <taxon>Brassicales</taxon>
        <taxon>Brassicaceae</taxon>
        <taxon>Arabideae</taxon>
        <taxon>Arabis</taxon>
    </lineage>
</organism>
<dbReference type="AlphaFoldDB" id="A0A565BUL4"/>
<accession>A0A565BUL4</accession>
<gene>
    <name evidence="2" type="ORF">ANE_LOCUS15490</name>
</gene>
<reference evidence="2" key="1">
    <citation type="submission" date="2019-07" db="EMBL/GenBank/DDBJ databases">
        <authorList>
            <person name="Dittberner H."/>
        </authorList>
    </citation>
    <scope>NUCLEOTIDE SEQUENCE [LARGE SCALE GENOMIC DNA]</scope>
</reference>
<dbReference type="OrthoDB" id="1098509at2759"/>
<proteinExistence type="predicted"/>
<feature type="region of interest" description="Disordered" evidence="1">
    <location>
        <begin position="1"/>
        <end position="56"/>
    </location>
</feature>
<evidence type="ECO:0000313" key="2">
    <source>
        <dbReference type="EMBL" id="VVB05046.1"/>
    </source>
</evidence>
<dbReference type="Proteomes" id="UP000489600">
    <property type="component" value="Unassembled WGS sequence"/>
</dbReference>
<protein>
    <recommendedName>
        <fullName evidence="4">Retrotransposon gag domain-containing protein</fullName>
    </recommendedName>
</protein>
<name>A0A565BUL4_9BRAS</name>
<keyword evidence="3" id="KW-1185">Reference proteome</keyword>
<evidence type="ECO:0000256" key="1">
    <source>
        <dbReference type="SAM" id="MobiDB-lite"/>
    </source>
</evidence>
<feature type="compositionally biased region" description="Basic and acidic residues" evidence="1">
    <location>
        <begin position="44"/>
        <end position="56"/>
    </location>
</feature>
<comment type="caution">
    <text evidence="2">The sequence shown here is derived from an EMBL/GenBank/DDBJ whole genome shotgun (WGS) entry which is preliminary data.</text>
</comment>